<feature type="compositionally biased region" description="Low complexity" evidence="1">
    <location>
        <begin position="624"/>
        <end position="646"/>
    </location>
</feature>
<feature type="compositionally biased region" description="Basic residues" evidence="1">
    <location>
        <begin position="564"/>
        <end position="573"/>
    </location>
</feature>
<accession>A0A1E7KS24</accession>
<dbReference type="AlphaFoldDB" id="A0A1E7KS24"/>
<name>A0A1E7KS24_9ACTN</name>
<feature type="compositionally biased region" description="Low complexity" evidence="1">
    <location>
        <begin position="212"/>
        <end position="235"/>
    </location>
</feature>
<evidence type="ECO:0000256" key="1">
    <source>
        <dbReference type="SAM" id="MobiDB-lite"/>
    </source>
</evidence>
<feature type="region of interest" description="Disordered" evidence="1">
    <location>
        <begin position="1"/>
        <end position="115"/>
    </location>
</feature>
<feature type="compositionally biased region" description="Low complexity" evidence="1">
    <location>
        <begin position="44"/>
        <end position="62"/>
    </location>
</feature>
<feature type="compositionally biased region" description="Pro residues" evidence="1">
    <location>
        <begin position="676"/>
        <end position="690"/>
    </location>
</feature>
<feature type="region of interest" description="Disordered" evidence="1">
    <location>
        <begin position="500"/>
        <end position="736"/>
    </location>
</feature>
<dbReference type="EMBL" id="LJGW01000604">
    <property type="protein sequence ID" value="OEV06717.1"/>
    <property type="molecule type" value="Genomic_DNA"/>
</dbReference>
<feature type="region of interest" description="Disordered" evidence="1">
    <location>
        <begin position="179"/>
        <end position="465"/>
    </location>
</feature>
<feature type="compositionally biased region" description="Low complexity" evidence="1">
    <location>
        <begin position="365"/>
        <end position="375"/>
    </location>
</feature>
<feature type="compositionally biased region" description="Low complexity" evidence="1">
    <location>
        <begin position="405"/>
        <end position="419"/>
    </location>
</feature>
<evidence type="ECO:0000313" key="3">
    <source>
        <dbReference type="Proteomes" id="UP000176005"/>
    </source>
</evidence>
<feature type="non-terminal residue" evidence="2">
    <location>
        <position position="736"/>
    </location>
</feature>
<sequence length="736" mass="75594">MTDTGQIPGEGQPENAGGQPDGQHQDFLVNGSYSYAGQAGHGLGDAAAPGAAPADPDVLLPGSQGAWGDPQQTGAAGAPSPAQMQAQIQAEMHAQMQAAGEVPQMPGQPEFAGHQDLYGQHVPYDQQEFYGQQVAYVPSAEHAQHVPHAQQHVAQAEQLQYGEQVQYGEQAQYGEQLQYGGQEPQEAVPPAYGPVPDPAQDGAQDPAQHSVPDPAQGGAQPAPDAPYFDAADADAQTPGPHETDGRDSGAIDCAPVRESFPEGQTPAQGTPRPKNPRRPLHLGPPEPEQSGAVRPLSDRGLGRPANGKRRKGARGGQGQRAQQAQQTPQSQPSEAVPEARQNGQVRPEPQLPEQQAQPQPEPETEQQSPSEQQAEVPVQHGESVPAQDAAAGGVPEYMDVPQDYPADLPGPQLGALPPQNETWTANGQAHGETEASASAVELPVQHQESQDGLAGQEAYETQEADESLHVQEQVMAFAGPQPTAEAGEFAVQAVPGAEHAPAVMPSAPDGAVQQPEHLPSAVAGAGTEPGAHAASADVPSAPEHGAATAPVAAPGEQTAAPRTGGRKRRHRRAKETESETTGNTWVSSPGSTAVEAIEPQQDGVDAESAEAGGAVPAVDGTMIPAQQQPQAAAEPAPADEAAQAVPGIPAQQTRHPEQPETPAAQGPQLQDASAPAPVPVPVPADGPQPEQPEQAEHPEQAEQLGGPGQPGQSEAGQPAPADGAPEGVPPEEGAAA</sequence>
<feature type="compositionally biased region" description="Polar residues" evidence="1">
    <location>
        <begin position="579"/>
        <end position="591"/>
    </location>
</feature>
<protein>
    <recommendedName>
        <fullName evidence="4">5,6-dimethylbenzimidazole synthase</fullName>
    </recommendedName>
</protein>
<keyword evidence="3" id="KW-1185">Reference proteome</keyword>
<comment type="caution">
    <text evidence="2">The sequence shown here is derived from an EMBL/GenBank/DDBJ whole genome shotgun (WGS) entry which is preliminary data.</text>
</comment>
<gene>
    <name evidence="2" type="ORF">AN218_30085</name>
</gene>
<dbReference type="Proteomes" id="UP000176005">
    <property type="component" value="Unassembled WGS sequence"/>
</dbReference>
<evidence type="ECO:0000313" key="2">
    <source>
        <dbReference type="EMBL" id="OEV06717.1"/>
    </source>
</evidence>
<reference evidence="2 3" key="1">
    <citation type="journal article" date="2016" name="Front. Microbiol.">
        <title>Comparative Genomics Analysis of Streptomyces Species Reveals Their Adaptation to the Marine Environment and Their Diversity at the Genomic Level.</title>
        <authorList>
            <person name="Tian X."/>
            <person name="Zhang Z."/>
            <person name="Yang T."/>
            <person name="Chen M."/>
            <person name="Li J."/>
            <person name="Chen F."/>
            <person name="Yang J."/>
            <person name="Li W."/>
            <person name="Zhang B."/>
            <person name="Zhang Z."/>
            <person name="Wu J."/>
            <person name="Zhang C."/>
            <person name="Long L."/>
            <person name="Xiao J."/>
        </authorList>
    </citation>
    <scope>NUCLEOTIDE SEQUENCE [LARGE SCALE GENOMIC DNA]</scope>
    <source>
        <strain evidence="2 3">SCSIO 10429</strain>
    </source>
</reference>
<evidence type="ECO:0008006" key="4">
    <source>
        <dbReference type="Google" id="ProtNLM"/>
    </source>
</evidence>
<organism evidence="2 3">
    <name type="scientific">Streptomyces nanshensis</name>
    <dbReference type="NCBI Taxonomy" id="518642"/>
    <lineage>
        <taxon>Bacteria</taxon>
        <taxon>Bacillati</taxon>
        <taxon>Actinomycetota</taxon>
        <taxon>Actinomycetes</taxon>
        <taxon>Kitasatosporales</taxon>
        <taxon>Streptomycetaceae</taxon>
        <taxon>Streptomyces</taxon>
    </lineage>
</organism>
<proteinExistence type="predicted"/>
<feature type="compositionally biased region" description="Low complexity" evidence="1">
    <location>
        <begin position="347"/>
        <end position="358"/>
    </location>
</feature>